<comment type="caution">
    <text evidence="1">The sequence shown here is derived from an EMBL/GenBank/DDBJ whole genome shotgun (WGS) entry which is preliminary data.</text>
</comment>
<dbReference type="CDD" id="cd06558">
    <property type="entry name" value="crotonase-like"/>
    <property type="match status" value="1"/>
</dbReference>
<evidence type="ECO:0000313" key="2">
    <source>
        <dbReference type="Proteomes" id="UP000281431"/>
    </source>
</evidence>
<accession>A0A3N6PLM0</accession>
<dbReference type="AlphaFoldDB" id="A0A3N6PLM0"/>
<organism evidence="1 2">
    <name type="scientific">Natrarchaeobius chitinivorans</name>
    <dbReference type="NCBI Taxonomy" id="1679083"/>
    <lineage>
        <taxon>Archaea</taxon>
        <taxon>Methanobacteriati</taxon>
        <taxon>Methanobacteriota</taxon>
        <taxon>Stenosarchaea group</taxon>
        <taxon>Halobacteria</taxon>
        <taxon>Halobacteriales</taxon>
        <taxon>Natrialbaceae</taxon>
        <taxon>Natrarchaeobius</taxon>
    </lineage>
</organism>
<dbReference type="Gene3D" id="1.10.12.10">
    <property type="entry name" value="Lyase 2-enoyl-coa Hydratase, Chain A, domain 2"/>
    <property type="match status" value="1"/>
</dbReference>
<dbReference type="InterPro" id="IPR029045">
    <property type="entry name" value="ClpP/crotonase-like_dom_sf"/>
</dbReference>
<reference evidence="1 2" key="1">
    <citation type="submission" date="2018-10" db="EMBL/GenBank/DDBJ databases">
        <title>Natrarchaeobius chitinivorans gen. nov., sp. nov., and Natrarchaeobius haloalkaliphilus sp. nov., alkaliphilic, chitin-utilizing haloarchaea from hypersaline alkaline lakes.</title>
        <authorList>
            <person name="Sorokin D.Y."/>
            <person name="Elcheninov A.G."/>
            <person name="Kostrikina N.A."/>
            <person name="Bale N.J."/>
            <person name="Sinninghe Damste J.S."/>
            <person name="Khijniak T.V."/>
            <person name="Kublanov I.V."/>
            <person name="Toshchakov S.V."/>
        </authorList>
    </citation>
    <scope>NUCLEOTIDE SEQUENCE [LARGE SCALE GENOMIC DNA]</scope>
    <source>
        <strain evidence="1 2">AArcht7</strain>
    </source>
</reference>
<sequence>MVRATTDGRVRTLTLDRPESKNALTPDAAIETAEAIEDAVAADVRAIVLTGEGDAFSAGGDVEAMDERDETPRESYERMSETMNAVIETILNAPVPVVAKVNGDAIGAGTNLVAACDFAIASREARFGEVFVNVGLIPDSGGTVILPRLVGLRTAKELAMTGRIFDAEEAERLDLINRAVGPDDLEDEVDSLLATLGNRPTETLALTKRGFHGNVHRSLDEGLEYEALLQSLAYGTDAHDEGVAAFLEKRDPEFR</sequence>
<keyword evidence="1" id="KW-0413">Isomerase</keyword>
<dbReference type="Proteomes" id="UP000281431">
    <property type="component" value="Unassembled WGS sequence"/>
</dbReference>
<dbReference type="Gene3D" id="3.90.226.10">
    <property type="entry name" value="2-enoyl-CoA Hydratase, Chain A, domain 1"/>
    <property type="match status" value="1"/>
</dbReference>
<dbReference type="InterPro" id="IPR001753">
    <property type="entry name" value="Enoyl-CoA_hydra/iso"/>
</dbReference>
<dbReference type="Pfam" id="PF00378">
    <property type="entry name" value="ECH_1"/>
    <property type="match status" value="1"/>
</dbReference>
<dbReference type="GO" id="GO:0016853">
    <property type="term" value="F:isomerase activity"/>
    <property type="evidence" value="ECO:0007669"/>
    <property type="project" value="UniProtKB-KW"/>
</dbReference>
<dbReference type="EMBL" id="REFZ01000002">
    <property type="protein sequence ID" value="RQH02360.1"/>
    <property type="molecule type" value="Genomic_DNA"/>
</dbReference>
<dbReference type="InterPro" id="IPR014748">
    <property type="entry name" value="Enoyl-CoA_hydra_C"/>
</dbReference>
<dbReference type="PANTHER" id="PTHR43459:SF1">
    <property type="entry name" value="EG:BACN32G11.4 PROTEIN"/>
    <property type="match status" value="1"/>
</dbReference>
<protein>
    <submittedName>
        <fullName evidence="1">Enoyl-CoA hydratase/isomerase family protein</fullName>
    </submittedName>
</protein>
<keyword evidence="2" id="KW-1185">Reference proteome</keyword>
<dbReference type="SUPFAM" id="SSF52096">
    <property type="entry name" value="ClpP/crotonase"/>
    <property type="match status" value="1"/>
</dbReference>
<name>A0A3N6PLM0_NATCH</name>
<gene>
    <name evidence="1" type="ORF">EA472_03395</name>
</gene>
<evidence type="ECO:0000313" key="1">
    <source>
        <dbReference type="EMBL" id="RQH02360.1"/>
    </source>
</evidence>
<dbReference type="PANTHER" id="PTHR43459">
    <property type="entry name" value="ENOYL-COA HYDRATASE"/>
    <property type="match status" value="1"/>
</dbReference>
<proteinExistence type="predicted"/>
<dbReference type="OrthoDB" id="27846at2157"/>